<dbReference type="SMART" id="SM00315">
    <property type="entry name" value="RGS"/>
    <property type="match status" value="1"/>
</dbReference>
<name>A0A9P0K4B5_ACAOB</name>
<feature type="transmembrane region" description="Helical" evidence="4">
    <location>
        <begin position="12"/>
        <end position="31"/>
    </location>
</feature>
<dbReference type="Pfam" id="PF00615">
    <property type="entry name" value="RGS"/>
    <property type="match status" value="1"/>
</dbReference>
<feature type="transmembrane region" description="Helical" evidence="4">
    <location>
        <begin position="37"/>
        <end position="58"/>
    </location>
</feature>
<dbReference type="PANTHER" id="PTHR22775:SF48">
    <property type="entry name" value="SORTING NEXIN-25"/>
    <property type="match status" value="1"/>
</dbReference>
<evidence type="ECO:0000259" key="7">
    <source>
        <dbReference type="PROSITE" id="PS51207"/>
    </source>
</evidence>
<dbReference type="InterPro" id="IPR036305">
    <property type="entry name" value="RGS_sf"/>
</dbReference>
<feature type="domain" description="PX" evidence="6">
    <location>
        <begin position="613"/>
        <end position="737"/>
    </location>
</feature>
<dbReference type="InterPro" id="IPR013937">
    <property type="entry name" value="Sorting_nexin_C"/>
</dbReference>
<dbReference type="SMART" id="SM00312">
    <property type="entry name" value="PX"/>
    <property type="match status" value="1"/>
</dbReference>
<feature type="domain" description="PXA" evidence="7">
    <location>
        <begin position="106"/>
        <end position="273"/>
    </location>
</feature>
<evidence type="ECO:0000256" key="3">
    <source>
        <dbReference type="SAM" id="MobiDB-lite"/>
    </source>
</evidence>
<evidence type="ECO:0000313" key="8">
    <source>
        <dbReference type="EMBL" id="CAH1967010.1"/>
    </source>
</evidence>
<accession>A0A9P0K4B5</accession>
<keyword evidence="4" id="KW-1133">Transmembrane helix</keyword>
<evidence type="ECO:0008006" key="10">
    <source>
        <dbReference type="Google" id="ProtNLM"/>
    </source>
</evidence>
<dbReference type="PROSITE" id="PS50132">
    <property type="entry name" value="RGS"/>
    <property type="match status" value="1"/>
</dbReference>
<gene>
    <name evidence="8" type="ORF">ACAOBT_LOCUS7170</name>
</gene>
<feature type="domain" description="RGS" evidence="5">
    <location>
        <begin position="391"/>
        <end position="506"/>
    </location>
</feature>
<feature type="region of interest" description="Disordered" evidence="3">
    <location>
        <begin position="520"/>
        <end position="546"/>
    </location>
</feature>
<dbReference type="CDD" id="cd08720">
    <property type="entry name" value="RGS_SNX25"/>
    <property type="match status" value="1"/>
</dbReference>
<dbReference type="Proteomes" id="UP001152888">
    <property type="component" value="Unassembled WGS sequence"/>
</dbReference>
<reference evidence="8" key="1">
    <citation type="submission" date="2022-03" db="EMBL/GenBank/DDBJ databases">
        <authorList>
            <person name="Sayadi A."/>
        </authorList>
    </citation>
    <scope>NUCLEOTIDE SEQUENCE</scope>
</reference>
<feature type="compositionally biased region" description="Polar residues" evidence="3">
    <location>
        <begin position="529"/>
        <end position="541"/>
    </location>
</feature>
<evidence type="ECO:0000256" key="1">
    <source>
        <dbReference type="ARBA" id="ARBA00010883"/>
    </source>
</evidence>
<evidence type="ECO:0000256" key="2">
    <source>
        <dbReference type="SAM" id="Coils"/>
    </source>
</evidence>
<comment type="caution">
    <text evidence="8">The sequence shown here is derived from an EMBL/GenBank/DDBJ whole genome shotgun (WGS) entry which is preliminary data.</text>
</comment>
<evidence type="ECO:0000313" key="9">
    <source>
        <dbReference type="Proteomes" id="UP001152888"/>
    </source>
</evidence>
<evidence type="ECO:0000259" key="6">
    <source>
        <dbReference type="PROSITE" id="PS50195"/>
    </source>
</evidence>
<dbReference type="OrthoDB" id="120967at2759"/>
<dbReference type="SMART" id="SM00313">
    <property type="entry name" value="PXA"/>
    <property type="match status" value="1"/>
</dbReference>
<dbReference type="SUPFAM" id="SSF48097">
    <property type="entry name" value="Regulator of G-protein signaling, RGS"/>
    <property type="match status" value="1"/>
</dbReference>
<dbReference type="EMBL" id="CAKOFQ010006740">
    <property type="protein sequence ID" value="CAH1967010.1"/>
    <property type="molecule type" value="Genomic_DNA"/>
</dbReference>
<dbReference type="InterPro" id="IPR016137">
    <property type="entry name" value="RGS"/>
</dbReference>
<evidence type="ECO:0000259" key="5">
    <source>
        <dbReference type="PROSITE" id="PS50132"/>
    </source>
</evidence>
<dbReference type="PANTHER" id="PTHR22775">
    <property type="entry name" value="SORTING NEXIN"/>
    <property type="match status" value="1"/>
</dbReference>
<dbReference type="PROSITE" id="PS51207">
    <property type="entry name" value="PXA"/>
    <property type="match status" value="1"/>
</dbReference>
<dbReference type="SUPFAM" id="SSF64268">
    <property type="entry name" value="PX domain"/>
    <property type="match status" value="1"/>
</dbReference>
<dbReference type="InterPro" id="IPR036871">
    <property type="entry name" value="PX_dom_sf"/>
</dbReference>
<dbReference type="Pfam" id="PF00787">
    <property type="entry name" value="PX"/>
    <property type="match status" value="1"/>
</dbReference>
<keyword evidence="9" id="KW-1185">Reference proteome</keyword>
<proteinExistence type="inferred from homology"/>
<keyword evidence="4" id="KW-0472">Membrane</keyword>
<protein>
    <recommendedName>
        <fullName evidence="10">Sorting nexin-25</fullName>
    </recommendedName>
</protein>
<dbReference type="Pfam" id="PF02194">
    <property type="entry name" value="PXA"/>
    <property type="match status" value="1"/>
</dbReference>
<dbReference type="InterPro" id="IPR003114">
    <property type="entry name" value="Phox_assoc"/>
</dbReference>
<dbReference type="Pfam" id="PF08628">
    <property type="entry name" value="Nexin_C"/>
    <property type="match status" value="1"/>
</dbReference>
<dbReference type="GO" id="GO:0035091">
    <property type="term" value="F:phosphatidylinositol binding"/>
    <property type="evidence" value="ECO:0007669"/>
    <property type="project" value="InterPro"/>
</dbReference>
<dbReference type="Gene3D" id="1.10.167.10">
    <property type="entry name" value="Regulator of G-protein Signalling 4, domain 2"/>
    <property type="match status" value="1"/>
</dbReference>
<dbReference type="AlphaFoldDB" id="A0A9P0K4B5"/>
<keyword evidence="4" id="KW-0812">Transmembrane</keyword>
<dbReference type="Gene3D" id="3.30.1520.10">
    <property type="entry name" value="Phox-like domain"/>
    <property type="match status" value="1"/>
</dbReference>
<evidence type="ECO:0000256" key="4">
    <source>
        <dbReference type="SAM" id="Phobius"/>
    </source>
</evidence>
<sequence>MNKNHSRMSKVFYISALVSVFVALAVLYIPICVSCSFYILLLIISILLGIFTAVWLNIHLSLMHKTIIGAENTLKQAEYFRNKLMREYDPTSTNKDTFPLYPQIFGKTVDSLLQQLLDFVVRDYILTYLKDYAYDLDALSTNIKDDLWGAIHAMHEKASRVDYTKLVACDIVLKITHHFEKIREAKAAVGESDRPPVFQLYPHVMSSEKELEYLRTFSELLIMFFLPRTYSLSPTKYLIREVLCCRVFKPIIDNITDPDFFNRNVIYYIEANQQNVALPKKALESANNFEELIEKIDDVQVLRSIRYNIVTKLMQATTLQNLNRAKGVDLDNDKGALAAAGIQKSEINAAKKLQKYINRLTLTKKHCEQKLMALGWDSGYQYGDDVKRVLPLQTILEHVIGRKYLSQFLQTLASQDLIRFWTAVEELRTADRKNWHQIGAEIFYTFIRNTTSEIKVDKATKKRMEAFLLGDKGPEVFYEVQKQVVQVIEDKYYQPFLISDYYKEMIIAMENEEDMIDETKRSFEERQSSSDSAGSPESTLNVGDHSNYARRKLDQLEEKLNNKMQALAALRFSMRPESKVLNKLEKEVEWLQGEKRQLEAHLTRTEIWTENLGKWKAIVQSAEVPNEKEPLQFVLVVQMAEDDNIEEESSICTGWVVCRSLTQFQELHKKLRPLCVELRSLELPSSSFKFLFGKTDKVALDKAKQQIQKYLDFILKDDRLNQSEIVYSFLSPSSDHLKHTTTSPKKSRFSFSTLFKSTGEQQKDALSILRDSEEDEISQCLEPKESGVDTVDFVKFNGHSVRATDDTIAEPLYSLLSEVFDMRGVFKYVRKTLIGFVQVTYGRNINRQIYETISWWFSEEMLHYYISLVLKNYWPGGSLAPAGPIRNKEERIQTAQKAQEMFVNNVPELLITLVGNNAARLGAKKVFDALQEKNMNKQLFHELFEVIVDAVFPELS</sequence>
<dbReference type="PROSITE" id="PS50195">
    <property type="entry name" value="PX"/>
    <property type="match status" value="1"/>
</dbReference>
<keyword evidence="2" id="KW-0175">Coiled coil</keyword>
<comment type="similarity">
    <text evidence="1">Belongs to the sorting nexin family.</text>
</comment>
<organism evidence="8 9">
    <name type="scientific">Acanthoscelides obtectus</name>
    <name type="common">Bean weevil</name>
    <name type="synonym">Bruchus obtectus</name>
    <dbReference type="NCBI Taxonomy" id="200917"/>
    <lineage>
        <taxon>Eukaryota</taxon>
        <taxon>Metazoa</taxon>
        <taxon>Ecdysozoa</taxon>
        <taxon>Arthropoda</taxon>
        <taxon>Hexapoda</taxon>
        <taxon>Insecta</taxon>
        <taxon>Pterygota</taxon>
        <taxon>Neoptera</taxon>
        <taxon>Endopterygota</taxon>
        <taxon>Coleoptera</taxon>
        <taxon>Polyphaga</taxon>
        <taxon>Cucujiformia</taxon>
        <taxon>Chrysomeloidea</taxon>
        <taxon>Chrysomelidae</taxon>
        <taxon>Bruchinae</taxon>
        <taxon>Bruchini</taxon>
        <taxon>Acanthoscelides</taxon>
    </lineage>
</organism>
<dbReference type="InterPro" id="IPR044926">
    <property type="entry name" value="RGS_subdomain_2"/>
</dbReference>
<dbReference type="InterPro" id="IPR001683">
    <property type="entry name" value="PX_dom"/>
</dbReference>
<feature type="coiled-coil region" evidence="2">
    <location>
        <begin position="546"/>
        <end position="601"/>
    </location>
</feature>